<dbReference type="OrthoDB" id="838103at2"/>
<accession>A0A2W2BZH9</accession>
<dbReference type="SUPFAM" id="SSF56925">
    <property type="entry name" value="OMPA-like"/>
    <property type="match status" value="1"/>
</dbReference>
<reference evidence="2 3" key="1">
    <citation type="submission" date="2018-06" db="EMBL/GenBank/DDBJ databases">
        <title>Mucibacter soli gen. nov., sp. nov., a new member of the family Chitinophagaceae producing mucin.</title>
        <authorList>
            <person name="Kim M.-K."/>
            <person name="Park S."/>
            <person name="Kim T.-S."/>
            <person name="Joung Y."/>
            <person name="Han J.-H."/>
            <person name="Kim S.B."/>
        </authorList>
    </citation>
    <scope>NUCLEOTIDE SEQUENCE [LARGE SCALE GENOMIC DNA]</scope>
    <source>
        <strain evidence="2 3">R1-15</strain>
    </source>
</reference>
<dbReference type="EMBL" id="QKTW01000014">
    <property type="protein sequence ID" value="PZF73253.1"/>
    <property type="molecule type" value="Genomic_DNA"/>
</dbReference>
<organism evidence="2 3">
    <name type="scientific">Taibaiella soli</name>
    <dbReference type="NCBI Taxonomy" id="1649169"/>
    <lineage>
        <taxon>Bacteria</taxon>
        <taxon>Pseudomonadati</taxon>
        <taxon>Bacteroidota</taxon>
        <taxon>Chitinophagia</taxon>
        <taxon>Chitinophagales</taxon>
        <taxon>Chitinophagaceae</taxon>
        <taxon>Taibaiella</taxon>
    </lineage>
</organism>
<dbReference type="InterPro" id="IPR011250">
    <property type="entry name" value="OMP/PagP_B-barrel"/>
</dbReference>
<gene>
    <name evidence="2" type="ORF">DN068_08765</name>
</gene>
<dbReference type="Gene3D" id="2.40.160.20">
    <property type="match status" value="1"/>
</dbReference>
<feature type="signal peptide" evidence="1">
    <location>
        <begin position="1"/>
        <end position="20"/>
    </location>
</feature>
<dbReference type="Proteomes" id="UP000248745">
    <property type="component" value="Unassembled WGS sequence"/>
</dbReference>
<dbReference type="AlphaFoldDB" id="A0A2W2BZH9"/>
<feature type="chain" id="PRO_5016054717" evidence="1">
    <location>
        <begin position="21"/>
        <end position="215"/>
    </location>
</feature>
<dbReference type="RefSeq" id="WP_110998532.1">
    <property type="nucleotide sequence ID" value="NZ_QKTW01000014.1"/>
</dbReference>
<proteinExistence type="predicted"/>
<evidence type="ECO:0000313" key="3">
    <source>
        <dbReference type="Proteomes" id="UP000248745"/>
    </source>
</evidence>
<keyword evidence="1" id="KW-0732">Signal</keyword>
<evidence type="ECO:0000256" key="1">
    <source>
        <dbReference type="SAM" id="SignalP"/>
    </source>
</evidence>
<comment type="caution">
    <text evidence="2">The sequence shown here is derived from an EMBL/GenBank/DDBJ whole genome shotgun (WGS) entry which is preliminary data.</text>
</comment>
<sequence length="215" mass="23276">MKARLLIAAVLMFFANTSFGQMQTSDHSHQHHPRGSLTIFGGYTFQDKVSFSNSYGYIKEAAHWGLSAEFFMDRLRTLELLYQRMDTHAPLYDGYFGTQLNHDNDKAGLNYIMIGGVNYIPASPTVMPYGGINLGVCVVTNKEDYTATKFAIGGKLGVKIKASPVVGIKLQAQLLSVVQGAGGGFYVGTGGSGYGVSTYSTVLQFGFTGGLSFDF</sequence>
<protein>
    <submittedName>
        <fullName evidence="2">Porin family protein</fullName>
    </submittedName>
</protein>
<name>A0A2W2BZH9_9BACT</name>
<evidence type="ECO:0000313" key="2">
    <source>
        <dbReference type="EMBL" id="PZF73253.1"/>
    </source>
</evidence>
<keyword evidence="3" id="KW-1185">Reference proteome</keyword>